<protein>
    <recommendedName>
        <fullName evidence="3">DUF1349 domain-containing protein</fullName>
    </recommendedName>
</protein>
<accession>A0ABU8M819</accession>
<name>A0ABU8M819_9PSEU</name>
<keyword evidence="2" id="KW-1185">Reference proteome</keyword>
<dbReference type="Gene3D" id="2.60.120.200">
    <property type="match status" value="1"/>
</dbReference>
<evidence type="ECO:0000313" key="2">
    <source>
        <dbReference type="Proteomes" id="UP001369736"/>
    </source>
</evidence>
<dbReference type="EMBL" id="JBBEGM010000008">
    <property type="protein sequence ID" value="MEJ2863491.1"/>
    <property type="molecule type" value="Genomic_DNA"/>
</dbReference>
<evidence type="ECO:0008006" key="3">
    <source>
        <dbReference type="Google" id="ProtNLM"/>
    </source>
</evidence>
<evidence type="ECO:0000313" key="1">
    <source>
        <dbReference type="EMBL" id="MEJ2863491.1"/>
    </source>
</evidence>
<reference evidence="1 2" key="1">
    <citation type="submission" date="2024-03" db="EMBL/GenBank/DDBJ databases">
        <title>Actinomycetospora sp. OC33-EN07, a novel actinomycete isolated from wild orchid (Aerides multiflora).</title>
        <authorList>
            <person name="Suriyachadkun C."/>
        </authorList>
    </citation>
    <scope>NUCLEOTIDE SEQUENCE [LARGE SCALE GENOMIC DNA]</scope>
    <source>
        <strain evidence="1 2">OC33-EN07</strain>
    </source>
</reference>
<sequence>MSLAGVVALMIVFVPWAFPEPLPQPPAPACTAVGGDVAALLGDALVRRGNDDPAVPTFAATPGSLRITAPPGSDVRTEQGRITAPSLLVPVDGDFVLETEIDLVPLVAYQAAGLLVMRDVDDYVRLERGIGDFDAVALEFSRDARHVKVHGPFRGDPQPIRTETVAVGLRLVRTGETVRASWRDVAADGQWRALSGEVPFAGPASVGVAVLNTGAAADAENFAVSVRRLSLTCGSST</sequence>
<gene>
    <name evidence="1" type="ORF">WCD58_20175</name>
</gene>
<proteinExistence type="predicted"/>
<dbReference type="Proteomes" id="UP001369736">
    <property type="component" value="Unassembled WGS sequence"/>
</dbReference>
<dbReference type="RefSeq" id="WP_337704850.1">
    <property type="nucleotide sequence ID" value="NZ_JBBEGM010000008.1"/>
</dbReference>
<organism evidence="1 2">
    <name type="scientific">Actinomycetospora flava</name>
    <dbReference type="NCBI Taxonomy" id="3129232"/>
    <lineage>
        <taxon>Bacteria</taxon>
        <taxon>Bacillati</taxon>
        <taxon>Actinomycetota</taxon>
        <taxon>Actinomycetes</taxon>
        <taxon>Pseudonocardiales</taxon>
        <taxon>Pseudonocardiaceae</taxon>
        <taxon>Actinomycetospora</taxon>
    </lineage>
</organism>
<comment type="caution">
    <text evidence="1">The sequence shown here is derived from an EMBL/GenBank/DDBJ whole genome shotgun (WGS) entry which is preliminary data.</text>
</comment>